<dbReference type="Pfam" id="PF12730">
    <property type="entry name" value="ABC2_membrane_4"/>
    <property type="match status" value="1"/>
</dbReference>
<reference evidence="2" key="1">
    <citation type="submission" date="2022-02" db="EMBL/GenBank/DDBJ databases">
        <title>Crop Bioprotection Bacillus Genome Sequencing.</title>
        <authorList>
            <person name="Dunlap C."/>
        </authorList>
    </citation>
    <scope>NUCLEOTIDE SEQUENCE</scope>
    <source>
        <strain evidence="2">T20C14</strain>
    </source>
</reference>
<accession>A0AA90F2W3</accession>
<feature type="transmembrane region" description="Helical" evidence="1">
    <location>
        <begin position="55"/>
        <end position="78"/>
    </location>
</feature>
<keyword evidence="1" id="KW-0472">Membrane</keyword>
<comment type="caution">
    <text evidence="2">The sequence shown here is derived from an EMBL/GenBank/DDBJ whole genome shotgun (WGS) entry which is preliminary data.</text>
</comment>
<evidence type="ECO:0000313" key="3">
    <source>
        <dbReference type="Proteomes" id="UP001066455"/>
    </source>
</evidence>
<name>A0AA90F2W3_9BACI</name>
<feature type="transmembrane region" description="Helical" evidence="1">
    <location>
        <begin position="21"/>
        <end position="43"/>
    </location>
</feature>
<evidence type="ECO:0000313" key="2">
    <source>
        <dbReference type="EMBL" id="MCY9279749.1"/>
    </source>
</evidence>
<feature type="transmembrane region" description="Helical" evidence="1">
    <location>
        <begin position="166"/>
        <end position="188"/>
    </location>
</feature>
<dbReference type="RefSeq" id="WP_268305072.1">
    <property type="nucleotide sequence ID" value="NZ_JALAJL010000124.1"/>
</dbReference>
<proteinExistence type="predicted"/>
<keyword evidence="1" id="KW-0812">Transmembrane</keyword>
<feature type="transmembrane region" description="Helical" evidence="1">
    <location>
        <begin position="132"/>
        <end position="154"/>
    </location>
</feature>
<keyword evidence="1" id="KW-1133">Transmembrane helix</keyword>
<feature type="transmembrane region" description="Helical" evidence="1">
    <location>
        <begin position="208"/>
        <end position="229"/>
    </location>
</feature>
<protein>
    <submittedName>
        <fullName evidence="2">Uncharacterized protein</fullName>
    </submittedName>
</protein>
<gene>
    <name evidence="2" type="ORF">MOE73_06710</name>
</gene>
<dbReference type="EMBL" id="JALAXI010000007">
    <property type="protein sequence ID" value="MCY9279749.1"/>
    <property type="molecule type" value="Genomic_DNA"/>
</dbReference>
<dbReference type="AlphaFoldDB" id="A0AA90F2W3"/>
<evidence type="ECO:0000256" key="1">
    <source>
        <dbReference type="SAM" id="Phobius"/>
    </source>
</evidence>
<organism evidence="2 3">
    <name type="scientific">Bacillus haynesii</name>
    <dbReference type="NCBI Taxonomy" id="1925021"/>
    <lineage>
        <taxon>Bacteria</taxon>
        <taxon>Bacillati</taxon>
        <taxon>Bacillota</taxon>
        <taxon>Bacilli</taxon>
        <taxon>Bacillales</taxon>
        <taxon>Bacillaceae</taxon>
        <taxon>Bacillus</taxon>
    </lineage>
</organism>
<sequence length="238" mass="26702">MMKIIQLIRGDMKQIRRDSMLAFYGLAPFLLIIVTAAGIPLSAELTEFNITPYRHLIMSLAMLFIPLILGVMSGFILLDERDENMIQYFAVTPMSKCGYVMIRLILPMALTLCYSILLFVSGGLMTPGVVHLLFVLIMVTLEAPIYTLLLAAYASNKVEGLALMKGFSLLTLMPAAVYFIPLPWQLFGVFTPTYWTAKTYLAGTSHEGVVLVFGIIGVVLHIMILLFLYRRFLMKTDQ</sequence>
<feature type="transmembrane region" description="Helical" evidence="1">
    <location>
        <begin position="99"/>
        <end position="120"/>
    </location>
</feature>
<dbReference type="Proteomes" id="UP001066455">
    <property type="component" value="Unassembled WGS sequence"/>
</dbReference>